<gene>
    <name evidence="1" type="ORF">CRE_25862</name>
</gene>
<dbReference type="Proteomes" id="UP000008281">
    <property type="component" value="Unassembled WGS sequence"/>
</dbReference>
<evidence type="ECO:0000313" key="2">
    <source>
        <dbReference type="Proteomes" id="UP000008281"/>
    </source>
</evidence>
<proteinExistence type="predicted"/>
<protein>
    <submittedName>
        <fullName evidence="1">Uncharacterized protein</fullName>
    </submittedName>
</protein>
<dbReference type="EMBL" id="DS268613">
    <property type="protein sequence ID" value="EFO94129.1"/>
    <property type="molecule type" value="Genomic_DNA"/>
</dbReference>
<dbReference type="InParanoid" id="E3NDS3"/>
<accession>E3NDS3</accession>
<sequence>MKYDKMNTPHANNVTILKAMVISEEGGRVTLFTPQFEENVIIHNQSKRRQPGELFEIIVYCKDYDPKKGELDETTCSAWKIKLDGKKLGIESIYLPSQGQNGGELLLKVVFHDQFSWFGETGHYYNEFIPFGKIRQTNPGVMAQPRLTPLTKEERVTEITGIMIGTYHGNTHLAAPQFERPIIMENAIPPQDLPDHSLHPQL</sequence>
<keyword evidence="2" id="KW-1185">Reference proteome</keyword>
<evidence type="ECO:0000313" key="1">
    <source>
        <dbReference type="EMBL" id="EFO94129.1"/>
    </source>
</evidence>
<name>E3NDS3_CAERE</name>
<dbReference type="AlphaFoldDB" id="E3NDS3"/>
<organism evidence="2">
    <name type="scientific">Caenorhabditis remanei</name>
    <name type="common">Caenorhabditis vulgaris</name>
    <dbReference type="NCBI Taxonomy" id="31234"/>
    <lineage>
        <taxon>Eukaryota</taxon>
        <taxon>Metazoa</taxon>
        <taxon>Ecdysozoa</taxon>
        <taxon>Nematoda</taxon>
        <taxon>Chromadorea</taxon>
        <taxon>Rhabditida</taxon>
        <taxon>Rhabditina</taxon>
        <taxon>Rhabditomorpha</taxon>
        <taxon>Rhabditoidea</taxon>
        <taxon>Rhabditidae</taxon>
        <taxon>Peloderinae</taxon>
        <taxon>Caenorhabditis</taxon>
    </lineage>
</organism>
<reference evidence="1" key="1">
    <citation type="submission" date="2007-07" db="EMBL/GenBank/DDBJ databases">
        <title>PCAP assembly of the Caenorhabditis remanei genome.</title>
        <authorList>
            <consortium name="The Caenorhabditis remanei Sequencing Consortium"/>
            <person name="Wilson R.K."/>
        </authorList>
    </citation>
    <scope>NUCLEOTIDE SEQUENCE [LARGE SCALE GENOMIC DNA]</scope>
    <source>
        <strain evidence="1">PB4641</strain>
    </source>
</reference>
<dbReference type="HOGENOM" id="CLU_1355772_0_0_1"/>